<comment type="caution">
    <text evidence="1">The sequence shown here is derived from an EMBL/GenBank/DDBJ whole genome shotgun (WGS) entry which is preliminary data.</text>
</comment>
<proteinExistence type="predicted"/>
<name>X1G9W3_9ZZZZ</name>
<dbReference type="AlphaFoldDB" id="X1G9W3"/>
<gene>
    <name evidence="1" type="ORF">S03H2_08310</name>
</gene>
<sequence>MDSTEFIHFFDKPTIAVCKKCKHFCGYRDGVRCFNCGSRDYYVFESEEYEA</sequence>
<dbReference type="EMBL" id="BARU01004021">
    <property type="protein sequence ID" value="GAH29828.1"/>
    <property type="molecule type" value="Genomic_DNA"/>
</dbReference>
<accession>X1G9W3</accession>
<protein>
    <submittedName>
        <fullName evidence="1">Uncharacterized protein</fullName>
    </submittedName>
</protein>
<organism evidence="1">
    <name type="scientific">marine sediment metagenome</name>
    <dbReference type="NCBI Taxonomy" id="412755"/>
    <lineage>
        <taxon>unclassified sequences</taxon>
        <taxon>metagenomes</taxon>
        <taxon>ecological metagenomes</taxon>
    </lineage>
</organism>
<reference evidence="1" key="1">
    <citation type="journal article" date="2014" name="Front. Microbiol.">
        <title>High frequency of phylogenetically diverse reductive dehalogenase-homologous genes in deep subseafloor sedimentary metagenomes.</title>
        <authorList>
            <person name="Kawai M."/>
            <person name="Futagami T."/>
            <person name="Toyoda A."/>
            <person name="Takaki Y."/>
            <person name="Nishi S."/>
            <person name="Hori S."/>
            <person name="Arai W."/>
            <person name="Tsubouchi T."/>
            <person name="Morono Y."/>
            <person name="Uchiyama I."/>
            <person name="Ito T."/>
            <person name="Fujiyama A."/>
            <person name="Inagaki F."/>
            <person name="Takami H."/>
        </authorList>
    </citation>
    <scope>NUCLEOTIDE SEQUENCE</scope>
    <source>
        <strain evidence="1">Expedition CK06-06</strain>
    </source>
</reference>
<evidence type="ECO:0000313" key="1">
    <source>
        <dbReference type="EMBL" id="GAH29828.1"/>
    </source>
</evidence>